<dbReference type="Gene3D" id="1.20.120.1630">
    <property type="match status" value="1"/>
</dbReference>
<evidence type="ECO:0000313" key="2">
    <source>
        <dbReference type="EMBL" id="KAA2286176.1"/>
    </source>
</evidence>
<accession>A0A5B2ZDD6</accession>
<dbReference type="RefSeq" id="WP_149859396.1">
    <property type="nucleotide sequence ID" value="NZ_VUOD01000001.1"/>
</dbReference>
<protein>
    <submittedName>
        <fullName evidence="2">DUF1295 domain-containing protein</fullName>
    </submittedName>
</protein>
<gene>
    <name evidence="2" type="ORF">F0415_01345</name>
</gene>
<keyword evidence="3" id="KW-1185">Reference proteome</keyword>
<feature type="transmembrane region" description="Helical" evidence="1">
    <location>
        <begin position="6"/>
        <end position="23"/>
    </location>
</feature>
<comment type="caution">
    <text evidence="2">The sequence shown here is derived from an EMBL/GenBank/DDBJ whole genome shotgun (WGS) entry which is preliminary data.</text>
</comment>
<name>A0A5B2ZDD6_9GAMM</name>
<feature type="transmembrane region" description="Helical" evidence="1">
    <location>
        <begin position="187"/>
        <end position="210"/>
    </location>
</feature>
<keyword evidence="1" id="KW-0472">Membrane</keyword>
<dbReference type="AlphaFoldDB" id="A0A5B2ZDD6"/>
<dbReference type="Pfam" id="PF06966">
    <property type="entry name" value="DUF1295"/>
    <property type="match status" value="1"/>
</dbReference>
<feature type="transmembrane region" description="Helical" evidence="1">
    <location>
        <begin position="35"/>
        <end position="51"/>
    </location>
</feature>
<reference evidence="2 3" key="1">
    <citation type="submission" date="2019-09" db="EMBL/GenBank/DDBJ databases">
        <title>Arenimonas chukotkensis sp. nov., a bacterium isolated from Chukotka hot spring, Arctic region, Russia.</title>
        <authorList>
            <person name="Zayulina K.S."/>
            <person name="Prokofeva M.I."/>
            <person name="Elcheninov A.G."/>
            <person name="Novikov A."/>
            <person name="Kochetkova T.V."/>
            <person name="Kublanov I.V."/>
        </authorList>
    </citation>
    <scope>NUCLEOTIDE SEQUENCE [LARGE SCALE GENOMIC DNA]</scope>
    <source>
        <strain evidence="2 3">3729k</strain>
    </source>
</reference>
<dbReference type="PROSITE" id="PS50244">
    <property type="entry name" value="S5A_REDUCTASE"/>
    <property type="match status" value="1"/>
</dbReference>
<feature type="transmembrane region" description="Helical" evidence="1">
    <location>
        <begin position="105"/>
        <end position="125"/>
    </location>
</feature>
<dbReference type="PANTHER" id="PTHR32251:SF17">
    <property type="entry name" value="STEROID 5-ALPHA REDUCTASE C-TERMINAL DOMAIN-CONTAINING PROTEIN"/>
    <property type="match status" value="1"/>
</dbReference>
<evidence type="ECO:0000313" key="3">
    <source>
        <dbReference type="Proteomes" id="UP000322165"/>
    </source>
</evidence>
<dbReference type="EMBL" id="VUOD01000001">
    <property type="protein sequence ID" value="KAA2286176.1"/>
    <property type="molecule type" value="Genomic_DNA"/>
</dbReference>
<evidence type="ECO:0000256" key="1">
    <source>
        <dbReference type="SAM" id="Phobius"/>
    </source>
</evidence>
<reference evidence="2 3" key="2">
    <citation type="submission" date="2019-09" db="EMBL/GenBank/DDBJ databases">
        <authorList>
            <person name="Mazur A."/>
        </authorList>
    </citation>
    <scope>NUCLEOTIDE SEQUENCE [LARGE SCALE GENOMIC DNA]</scope>
    <source>
        <strain evidence="2 3">3729k</strain>
    </source>
</reference>
<organism evidence="2 3">
    <name type="scientific">Arenimonas fontis</name>
    <dbReference type="NCBI Taxonomy" id="2608255"/>
    <lineage>
        <taxon>Bacteria</taxon>
        <taxon>Pseudomonadati</taxon>
        <taxon>Pseudomonadota</taxon>
        <taxon>Gammaproteobacteria</taxon>
        <taxon>Lysobacterales</taxon>
        <taxon>Lysobacteraceae</taxon>
        <taxon>Arenimonas</taxon>
    </lineage>
</organism>
<proteinExistence type="predicted"/>
<feature type="transmembrane region" description="Helical" evidence="1">
    <location>
        <begin position="57"/>
        <end position="76"/>
    </location>
</feature>
<keyword evidence="1" id="KW-1133">Transmembrane helix</keyword>
<feature type="transmembrane region" description="Helical" evidence="1">
    <location>
        <begin position="137"/>
        <end position="155"/>
    </location>
</feature>
<dbReference type="GO" id="GO:0016020">
    <property type="term" value="C:membrane"/>
    <property type="evidence" value="ECO:0007669"/>
    <property type="project" value="TreeGrafter"/>
</dbReference>
<dbReference type="Proteomes" id="UP000322165">
    <property type="component" value="Unassembled WGS sequence"/>
</dbReference>
<sequence length="264" mass="30215">MSPWLAAAQIWAAAALVMLLGWWRQTRSRNAGPVDVLWAGSLGAAAIFLGATGTGSALSRLSIGVLGGLWGLRLAWHLWRRVSREPEDGRYRYLRQHWRDDQVRFFLFYQGQALAVLLFSLPFLAVAANPLARPGPWWLAGIAIWCAGMLGEAVADRQLTRFREQPENRGRSCRLGLWRYSRHPNYFFEWTLWLGYACLAVGSPLAWLAWTGPVLMYVFLRWLSGIPWAEAQALRSRGEDYRDYQRRTPAFFPWFPKPDTGRSE</sequence>
<dbReference type="InterPro" id="IPR010721">
    <property type="entry name" value="UstE-like"/>
</dbReference>
<dbReference type="PANTHER" id="PTHR32251">
    <property type="entry name" value="3-OXO-5-ALPHA-STEROID 4-DEHYDROGENASE"/>
    <property type="match status" value="1"/>
</dbReference>
<keyword evidence="1" id="KW-0812">Transmembrane</keyword>